<dbReference type="Proteomes" id="UP000178485">
    <property type="component" value="Chromosome i"/>
</dbReference>
<dbReference type="Gene3D" id="3.40.50.2300">
    <property type="match status" value="2"/>
</dbReference>
<dbReference type="SUPFAM" id="SSF53822">
    <property type="entry name" value="Periplasmic binding protein-like I"/>
    <property type="match status" value="1"/>
</dbReference>
<dbReference type="GO" id="GO:0000976">
    <property type="term" value="F:transcription cis-regulatory region binding"/>
    <property type="evidence" value="ECO:0007669"/>
    <property type="project" value="TreeGrafter"/>
</dbReference>
<dbReference type="Pfam" id="PF00532">
    <property type="entry name" value="Peripla_BP_1"/>
    <property type="match status" value="1"/>
</dbReference>
<dbReference type="InterPro" id="IPR001761">
    <property type="entry name" value="Peripla_BP/Lac1_sug-bd_dom"/>
</dbReference>
<protein>
    <submittedName>
        <fullName evidence="5">Ribose operon repressor</fullName>
    </submittedName>
</protein>
<dbReference type="EMBL" id="LT608328">
    <property type="protein sequence ID" value="SCM56486.1"/>
    <property type="molecule type" value="Genomic_DNA"/>
</dbReference>
<organism evidence="5 6">
    <name type="scientific">Petrimonas mucosa</name>
    <dbReference type="NCBI Taxonomy" id="1642646"/>
    <lineage>
        <taxon>Bacteria</taxon>
        <taxon>Pseudomonadati</taxon>
        <taxon>Bacteroidota</taxon>
        <taxon>Bacteroidia</taxon>
        <taxon>Bacteroidales</taxon>
        <taxon>Dysgonomonadaceae</taxon>
        <taxon>Petrimonas</taxon>
    </lineage>
</organism>
<keyword evidence="3" id="KW-0804">Transcription</keyword>
<dbReference type="Pfam" id="PF00356">
    <property type="entry name" value="LacI"/>
    <property type="match status" value="1"/>
</dbReference>
<dbReference type="PANTHER" id="PTHR30146:SF109">
    <property type="entry name" value="HTH-TYPE TRANSCRIPTIONAL REGULATOR GALS"/>
    <property type="match status" value="1"/>
</dbReference>
<evidence type="ECO:0000256" key="3">
    <source>
        <dbReference type="ARBA" id="ARBA00023163"/>
    </source>
</evidence>
<evidence type="ECO:0000256" key="1">
    <source>
        <dbReference type="ARBA" id="ARBA00023015"/>
    </source>
</evidence>
<dbReference type="CDD" id="cd06267">
    <property type="entry name" value="PBP1_LacI_sugar_binding-like"/>
    <property type="match status" value="1"/>
</dbReference>
<dbReference type="InterPro" id="IPR000843">
    <property type="entry name" value="HTH_LacI"/>
</dbReference>
<dbReference type="KEGG" id="pmuc:ING2E5A_0902"/>
<dbReference type="PROSITE" id="PS50932">
    <property type="entry name" value="HTH_LACI_2"/>
    <property type="match status" value="1"/>
</dbReference>
<keyword evidence="6" id="KW-1185">Reference proteome</keyword>
<evidence type="ECO:0000256" key="2">
    <source>
        <dbReference type="ARBA" id="ARBA00023125"/>
    </source>
</evidence>
<dbReference type="SMART" id="SM00354">
    <property type="entry name" value="HTH_LACI"/>
    <property type="match status" value="1"/>
</dbReference>
<dbReference type="InterPro" id="IPR028082">
    <property type="entry name" value="Peripla_BP_I"/>
</dbReference>
<sequence>MSNHKVSITDIAKKAGLSTTTVSRVINGKGEQYRISKVSQQKVLEVAKEMRYVPNLYAANLRTGKSNTVALIVPSLSNPFFAAIASGLNAEIRKYGYITIISDSDENFENEKKELEQLSARNIEGLIIVPSGNQWRHIKELYDQQLPIICIDRYFEDLDLPYVSTDNYDGAFHATKYLIKNGHVSIACIQGVKESTPNRLRVKGFKEALEQSGIRDYWVVGDDFTIQNGYLETKLLMQQKVRPTAIFTLSNTIAMGCIKALKEENIRIPQDVSIITFDEHPYLDFLSTPLSYVAQPVDDIIQIAVKYLFSRMQNKDMNVIKVLLKPQVVIKESIKTLL</sequence>
<gene>
    <name evidence="5" type="primary">rbsR</name>
    <name evidence="5" type="ORF">ING2E5A_0902</name>
</gene>
<feature type="domain" description="HTH lacI-type" evidence="4">
    <location>
        <begin position="6"/>
        <end position="63"/>
    </location>
</feature>
<name>A0A1G4G5I0_9BACT</name>
<proteinExistence type="predicted"/>
<evidence type="ECO:0000313" key="6">
    <source>
        <dbReference type="Proteomes" id="UP000178485"/>
    </source>
</evidence>
<dbReference type="RefSeq" id="WP_071138191.1">
    <property type="nucleotide sequence ID" value="NZ_LT608328.1"/>
</dbReference>
<dbReference type="AlphaFoldDB" id="A0A1G4G5I0"/>
<dbReference type="InterPro" id="IPR010982">
    <property type="entry name" value="Lambda_DNA-bd_dom_sf"/>
</dbReference>
<dbReference type="SUPFAM" id="SSF47413">
    <property type="entry name" value="lambda repressor-like DNA-binding domains"/>
    <property type="match status" value="1"/>
</dbReference>
<dbReference type="PANTHER" id="PTHR30146">
    <property type="entry name" value="LACI-RELATED TRANSCRIPTIONAL REPRESSOR"/>
    <property type="match status" value="1"/>
</dbReference>
<dbReference type="GO" id="GO:0003700">
    <property type="term" value="F:DNA-binding transcription factor activity"/>
    <property type="evidence" value="ECO:0007669"/>
    <property type="project" value="TreeGrafter"/>
</dbReference>
<evidence type="ECO:0000259" key="4">
    <source>
        <dbReference type="PROSITE" id="PS50932"/>
    </source>
</evidence>
<dbReference type="CDD" id="cd01392">
    <property type="entry name" value="HTH_LacI"/>
    <property type="match status" value="1"/>
</dbReference>
<dbReference type="STRING" id="1642646.ING2E5A_0902"/>
<dbReference type="Gene3D" id="1.10.260.40">
    <property type="entry name" value="lambda repressor-like DNA-binding domains"/>
    <property type="match status" value="1"/>
</dbReference>
<accession>A0A1G4G5I0</accession>
<keyword evidence="2" id="KW-0238">DNA-binding</keyword>
<reference evidence="5 6" key="1">
    <citation type="submission" date="2016-08" db="EMBL/GenBank/DDBJ databases">
        <authorList>
            <person name="Seilhamer J.J."/>
        </authorList>
    </citation>
    <scope>NUCLEOTIDE SEQUENCE [LARGE SCALE GENOMIC DNA]</scope>
    <source>
        <strain evidence="5">ING2-E5A</strain>
    </source>
</reference>
<evidence type="ECO:0000313" key="5">
    <source>
        <dbReference type="EMBL" id="SCM56486.1"/>
    </source>
</evidence>
<keyword evidence="1" id="KW-0805">Transcription regulation</keyword>